<evidence type="ECO:0000313" key="2">
    <source>
        <dbReference type="Proteomes" id="UP000613030"/>
    </source>
</evidence>
<dbReference type="PROSITE" id="PS51257">
    <property type="entry name" value="PROKAR_LIPOPROTEIN"/>
    <property type="match status" value="1"/>
</dbReference>
<dbReference type="EMBL" id="JAERRB010000013">
    <property type="protein sequence ID" value="MBL0744980.1"/>
    <property type="molecule type" value="Genomic_DNA"/>
</dbReference>
<comment type="caution">
    <text evidence="1">The sequence shown here is derived from an EMBL/GenBank/DDBJ whole genome shotgun (WGS) entry which is preliminary data.</text>
</comment>
<sequence length="243" mass="27931">MRKFGVIVFLTVLLLGCVKKSSTLKLIQQKGFIIVNNSDQWRFIPARSMNSGNCFGDLNTDNLSIGFSFSPSSCPNSSYVKRTFDTLTIENESMGFDPSLTITPVSIEYEMDEYPKINPKLRSNFRGRVAGKVLEYRYDIFPIRIIDVNPLFCLNKRPSDISECACTHRDDDPDDYLFKICEYTKMMDRYSDLPCRYEIRQISEDSINAQLAIKVELTCCYLGDIAFFDKQTNRLLKISYGPK</sequence>
<protein>
    <recommendedName>
        <fullName evidence="3">Lipoprotein</fullName>
    </recommendedName>
</protein>
<proteinExistence type="predicted"/>
<dbReference type="Proteomes" id="UP000613030">
    <property type="component" value="Unassembled WGS sequence"/>
</dbReference>
<name>A0ABS1L060_9BACT</name>
<evidence type="ECO:0008006" key="3">
    <source>
        <dbReference type="Google" id="ProtNLM"/>
    </source>
</evidence>
<gene>
    <name evidence="1" type="ORF">JI741_27365</name>
</gene>
<evidence type="ECO:0000313" key="1">
    <source>
        <dbReference type="EMBL" id="MBL0744980.1"/>
    </source>
</evidence>
<reference evidence="1 2" key="1">
    <citation type="submission" date="2021-01" db="EMBL/GenBank/DDBJ databases">
        <title>Chryseolinea sp. Jin1 Genome sequencing and assembly.</title>
        <authorList>
            <person name="Kim I."/>
        </authorList>
    </citation>
    <scope>NUCLEOTIDE SEQUENCE [LARGE SCALE GENOMIC DNA]</scope>
    <source>
        <strain evidence="1 2">Jin1</strain>
    </source>
</reference>
<organism evidence="1 2">
    <name type="scientific">Chryseolinea lacunae</name>
    <dbReference type="NCBI Taxonomy" id="2801331"/>
    <lineage>
        <taxon>Bacteria</taxon>
        <taxon>Pseudomonadati</taxon>
        <taxon>Bacteroidota</taxon>
        <taxon>Cytophagia</taxon>
        <taxon>Cytophagales</taxon>
        <taxon>Fulvivirgaceae</taxon>
        <taxon>Chryseolinea</taxon>
    </lineage>
</organism>
<keyword evidence="2" id="KW-1185">Reference proteome</keyword>
<accession>A0ABS1L060</accession>